<dbReference type="InterPro" id="IPR029026">
    <property type="entry name" value="tRNA_m1G_MTases_N"/>
</dbReference>
<dbReference type="InterPro" id="IPR029028">
    <property type="entry name" value="Alpha/beta_knot_MTases"/>
</dbReference>
<dbReference type="InterPro" id="IPR001537">
    <property type="entry name" value="SpoU_MeTrfase"/>
</dbReference>
<evidence type="ECO:0000256" key="3">
    <source>
        <dbReference type="ARBA" id="ARBA00022679"/>
    </source>
</evidence>
<evidence type="ECO:0000313" key="5">
    <source>
        <dbReference type="EMBL" id="MDH7959467.1"/>
    </source>
</evidence>
<dbReference type="Proteomes" id="UP001157396">
    <property type="component" value="Unassembled WGS sequence"/>
</dbReference>
<dbReference type="RefSeq" id="WP_074751802.1">
    <property type="nucleotide sequence ID" value="NZ_AP026069.1"/>
</dbReference>
<dbReference type="InterPro" id="IPR053888">
    <property type="entry name" value="MRM3-like_sub_bind"/>
</dbReference>
<protein>
    <submittedName>
        <fullName evidence="5 6">RNA methyltransferase</fullName>
    </submittedName>
</protein>
<dbReference type="Gene3D" id="3.40.1280.10">
    <property type="match status" value="1"/>
</dbReference>
<dbReference type="Pfam" id="PF00588">
    <property type="entry name" value="SpoU_methylase"/>
    <property type="match status" value="1"/>
</dbReference>
<dbReference type="OrthoDB" id="9785673at2"/>
<dbReference type="GO" id="GO:0006396">
    <property type="term" value="P:RNA processing"/>
    <property type="evidence" value="ECO:0007669"/>
    <property type="project" value="InterPro"/>
</dbReference>
<feature type="domain" description="RNA 2-O ribose methyltransferase substrate binding" evidence="4">
    <location>
        <begin position="30"/>
        <end position="96"/>
    </location>
</feature>
<comment type="similarity">
    <text evidence="1">Belongs to the class IV-like SAM-binding methyltransferase superfamily. RNA methyltransferase TrmH family.</text>
</comment>
<dbReference type="Gene3D" id="3.30.1330.30">
    <property type="match status" value="1"/>
</dbReference>
<proteinExistence type="inferred from homology"/>
<dbReference type="SUPFAM" id="SSF75217">
    <property type="entry name" value="alpha/beta knot"/>
    <property type="match status" value="1"/>
</dbReference>
<dbReference type="InterPro" id="IPR013123">
    <property type="entry name" value="SpoU_subst-bd"/>
</dbReference>
<evidence type="ECO:0000259" key="4">
    <source>
        <dbReference type="SMART" id="SM00967"/>
    </source>
</evidence>
<dbReference type="GO" id="GO:0032259">
    <property type="term" value="P:methylation"/>
    <property type="evidence" value="ECO:0007669"/>
    <property type="project" value="UniProtKB-KW"/>
</dbReference>
<evidence type="ECO:0000313" key="6">
    <source>
        <dbReference type="EMBL" id="SFL52884.1"/>
    </source>
</evidence>
<dbReference type="Proteomes" id="UP000181969">
    <property type="component" value="Unassembled WGS sequence"/>
</dbReference>
<evidence type="ECO:0000256" key="1">
    <source>
        <dbReference type="ARBA" id="ARBA00007228"/>
    </source>
</evidence>
<keyword evidence="2 6" id="KW-0489">Methyltransferase</keyword>
<gene>
    <name evidence="5" type="ORF">QHR29_03165</name>
    <name evidence="6" type="ORF">SAMN05216438_11611</name>
</gene>
<evidence type="ECO:0000256" key="2">
    <source>
        <dbReference type="ARBA" id="ARBA00022603"/>
    </source>
</evidence>
<dbReference type="CDD" id="cd18095">
    <property type="entry name" value="SpoU-like_rRNA-MTase"/>
    <property type="match status" value="1"/>
</dbReference>
<dbReference type="InterPro" id="IPR029064">
    <property type="entry name" value="Ribosomal_eL30-like_sf"/>
</dbReference>
<reference evidence="6 7" key="1">
    <citation type="submission" date="2016-10" db="EMBL/GenBank/DDBJ databases">
        <authorList>
            <person name="de Groot N.N."/>
        </authorList>
    </citation>
    <scope>NUCLEOTIDE SEQUENCE [LARGE SCALE GENOMIC DNA]</scope>
    <source>
        <strain evidence="6 7">M79</strain>
    </source>
</reference>
<dbReference type="SMART" id="SM00967">
    <property type="entry name" value="SpoU_sub_bind"/>
    <property type="match status" value="1"/>
</dbReference>
<keyword evidence="3 6" id="KW-0808">Transferase</keyword>
<dbReference type="GO" id="GO:0008173">
    <property type="term" value="F:RNA methyltransferase activity"/>
    <property type="evidence" value="ECO:0007669"/>
    <property type="project" value="InterPro"/>
</dbReference>
<dbReference type="InterPro" id="IPR051259">
    <property type="entry name" value="rRNA_Methyltransferase"/>
</dbReference>
<dbReference type="PANTHER" id="PTHR43191:SF2">
    <property type="entry name" value="RRNA METHYLTRANSFERASE 3, MITOCHONDRIAL"/>
    <property type="match status" value="1"/>
</dbReference>
<dbReference type="EMBL" id="JARYTV010000002">
    <property type="protein sequence ID" value="MDH7959467.1"/>
    <property type="molecule type" value="Genomic_DNA"/>
</dbReference>
<evidence type="ECO:0000313" key="7">
    <source>
        <dbReference type="Proteomes" id="UP000181969"/>
    </source>
</evidence>
<dbReference type="Pfam" id="PF22435">
    <property type="entry name" value="MRM3-like_sub_bind"/>
    <property type="match status" value="1"/>
</dbReference>
<organism evidence="6 7">
    <name type="scientific">Lactococcus garvieae</name>
    <dbReference type="NCBI Taxonomy" id="1363"/>
    <lineage>
        <taxon>Bacteria</taxon>
        <taxon>Bacillati</taxon>
        <taxon>Bacillota</taxon>
        <taxon>Bacilli</taxon>
        <taxon>Lactobacillales</taxon>
        <taxon>Streptococcaceae</taxon>
        <taxon>Lactococcus</taxon>
    </lineage>
</organism>
<dbReference type="EMBL" id="FOTJ01000016">
    <property type="protein sequence ID" value="SFL52884.1"/>
    <property type="molecule type" value="Genomic_DNA"/>
</dbReference>
<dbReference type="SUPFAM" id="SSF55315">
    <property type="entry name" value="L30e-like"/>
    <property type="match status" value="1"/>
</dbReference>
<dbReference type="GO" id="GO:0003723">
    <property type="term" value="F:RNA binding"/>
    <property type="evidence" value="ECO:0007669"/>
    <property type="project" value="InterPro"/>
</dbReference>
<dbReference type="PANTHER" id="PTHR43191">
    <property type="entry name" value="RRNA METHYLTRANSFERASE 3"/>
    <property type="match status" value="1"/>
</dbReference>
<dbReference type="GO" id="GO:0005737">
    <property type="term" value="C:cytoplasm"/>
    <property type="evidence" value="ECO:0007669"/>
    <property type="project" value="UniProtKB-ARBA"/>
</dbReference>
<name>A0A1I4IF26_9LACT</name>
<sequence length="242" mass="26362">MEIITAKDNKKIKEARKLLTKKKYRKNSYLIEGFHLLEEAVNSGAKILQIFVEENKYQHVSHLENVLVVSSEVLKSLSDAGTPQGVVAEVAFEEVKVEFGHGKYLVLENVQDPGNVGTMIRTADAAGFSAVLCMGDTADIYAPKVMRSMQGSNFHIPVLSVADFTELQEARIPLYVTTLSNRSISHKELVAEEDFALVMGNEGAGVSDQAVAVADQLVHIEMPGRAESLNVAVAAGILMFSL</sequence>
<accession>A0A1I4IF26</accession>
<dbReference type="AlphaFoldDB" id="A0A1I4IF26"/>
<reference evidence="5" key="2">
    <citation type="submission" date="2023-04" db="EMBL/GenBank/DDBJ databases">
        <title>Genomic analysis of Lactococcus garvieae isolates.</title>
        <authorList>
            <person name="Zhanghang C."/>
        </authorList>
    </citation>
    <scope>NUCLEOTIDE SEQUENCE</scope>
    <source>
        <strain evidence="5">ZB-1</strain>
    </source>
</reference>